<evidence type="ECO:0000256" key="2">
    <source>
        <dbReference type="ARBA" id="ARBA00004994"/>
    </source>
</evidence>
<dbReference type="PANTHER" id="PTHR43765">
    <property type="entry name" value="2-DEHYDROPANTOATE 2-REDUCTASE-RELATED"/>
    <property type="match status" value="1"/>
</dbReference>
<evidence type="ECO:0000256" key="9">
    <source>
        <dbReference type="ARBA" id="ARBA00032024"/>
    </source>
</evidence>
<keyword evidence="15" id="KW-1185">Reference proteome</keyword>
<evidence type="ECO:0000256" key="10">
    <source>
        <dbReference type="ARBA" id="ARBA00048793"/>
    </source>
</evidence>
<evidence type="ECO:0000256" key="6">
    <source>
        <dbReference type="ARBA" id="ARBA00022655"/>
    </source>
</evidence>
<evidence type="ECO:0000313" key="14">
    <source>
        <dbReference type="EMBL" id="MBU7598067.1"/>
    </source>
</evidence>
<comment type="similarity">
    <text evidence="3 11">Belongs to the ketopantoate reductase family.</text>
</comment>
<dbReference type="NCBIfam" id="NF006083">
    <property type="entry name" value="PRK08229.1"/>
    <property type="match status" value="1"/>
</dbReference>
<sequence length="329" mass="34413">MLGAGSVGCQLGGRLAPHAEVTLIGRAAAMAVLDEKGLRLTGGGQPETLVEPGGVRTAAGPEAVAGADCVLVTVKSAGTEAAARELAPHLSDGTVVVSFQNGLRNAETLRSVLGAERTVVAGMVPYNIVQTEPGTYHQGSGGELLLDAGPEAAPLAAVLRRAGLPAQQHPDMRGVQYAKLLMNLNNALNALSGLPLREQLGQRDHRRCLAVLQREALAAYRAAGIRPARLGLVAPRLTPTLLGLPDGVFRRVAASALAIDEQARSSMWEDLQRGRTTEIDSLQGEIVTLAARHGQRATANERLIALVREAESGDGRTRTGAELLAELTR</sequence>
<dbReference type="GO" id="GO:0005737">
    <property type="term" value="C:cytoplasm"/>
    <property type="evidence" value="ECO:0007669"/>
    <property type="project" value="TreeGrafter"/>
</dbReference>
<keyword evidence="8 11" id="KW-0560">Oxidoreductase</keyword>
<dbReference type="InterPro" id="IPR050838">
    <property type="entry name" value="Ketopantoate_reductase"/>
</dbReference>
<dbReference type="PANTHER" id="PTHR43765:SF2">
    <property type="entry name" value="2-DEHYDROPANTOATE 2-REDUCTASE"/>
    <property type="match status" value="1"/>
</dbReference>
<dbReference type="Gene3D" id="1.10.1040.10">
    <property type="entry name" value="N-(1-d-carboxylethyl)-l-norvaline Dehydrogenase, domain 2"/>
    <property type="match status" value="1"/>
</dbReference>
<dbReference type="GO" id="GO:0008677">
    <property type="term" value="F:2-dehydropantoate 2-reductase activity"/>
    <property type="evidence" value="ECO:0007669"/>
    <property type="project" value="UniProtKB-EC"/>
</dbReference>
<evidence type="ECO:0000256" key="7">
    <source>
        <dbReference type="ARBA" id="ARBA00022857"/>
    </source>
</evidence>
<name>A0A949JDI2_9ACTN</name>
<dbReference type="GO" id="GO:0015940">
    <property type="term" value="P:pantothenate biosynthetic process"/>
    <property type="evidence" value="ECO:0007669"/>
    <property type="project" value="UniProtKB-KW"/>
</dbReference>
<dbReference type="InterPro" id="IPR036291">
    <property type="entry name" value="NAD(P)-bd_dom_sf"/>
</dbReference>
<accession>A0A949JDI2</accession>
<dbReference type="EC" id="1.1.1.169" evidence="4 11"/>
<protein>
    <recommendedName>
        <fullName evidence="5 11">2-dehydropantoate 2-reductase</fullName>
        <ecNumber evidence="4 11">1.1.1.169</ecNumber>
    </recommendedName>
    <alternativeName>
        <fullName evidence="9 11">Ketopantoate reductase</fullName>
    </alternativeName>
</protein>
<dbReference type="GO" id="GO:0050661">
    <property type="term" value="F:NADP binding"/>
    <property type="evidence" value="ECO:0007669"/>
    <property type="project" value="TreeGrafter"/>
</dbReference>
<proteinExistence type="inferred from homology"/>
<dbReference type="SUPFAM" id="SSF48179">
    <property type="entry name" value="6-phosphogluconate dehydrogenase C-terminal domain-like"/>
    <property type="match status" value="1"/>
</dbReference>
<keyword evidence="7 11" id="KW-0521">NADP</keyword>
<comment type="pathway">
    <text evidence="2 11">Cofactor biosynthesis; (R)-pantothenate biosynthesis; (R)-pantoate from 3-methyl-2-oxobutanoate: step 2/2.</text>
</comment>
<dbReference type="InterPro" id="IPR008927">
    <property type="entry name" value="6-PGluconate_DH-like_C_sf"/>
</dbReference>
<dbReference type="InterPro" id="IPR013328">
    <property type="entry name" value="6PGD_dom2"/>
</dbReference>
<evidence type="ECO:0000259" key="13">
    <source>
        <dbReference type="Pfam" id="PF08546"/>
    </source>
</evidence>
<dbReference type="InterPro" id="IPR003710">
    <property type="entry name" value="ApbA"/>
</dbReference>
<comment type="catalytic activity">
    <reaction evidence="10 11">
        <text>(R)-pantoate + NADP(+) = 2-dehydropantoate + NADPH + H(+)</text>
        <dbReference type="Rhea" id="RHEA:16233"/>
        <dbReference type="ChEBI" id="CHEBI:11561"/>
        <dbReference type="ChEBI" id="CHEBI:15378"/>
        <dbReference type="ChEBI" id="CHEBI:15980"/>
        <dbReference type="ChEBI" id="CHEBI:57783"/>
        <dbReference type="ChEBI" id="CHEBI:58349"/>
        <dbReference type="EC" id="1.1.1.169"/>
    </reaction>
</comment>
<evidence type="ECO:0000259" key="12">
    <source>
        <dbReference type="Pfam" id="PF02558"/>
    </source>
</evidence>
<dbReference type="SUPFAM" id="SSF51735">
    <property type="entry name" value="NAD(P)-binding Rossmann-fold domains"/>
    <property type="match status" value="1"/>
</dbReference>
<dbReference type="Proteomes" id="UP000694501">
    <property type="component" value="Unassembled WGS sequence"/>
</dbReference>
<keyword evidence="6 11" id="KW-0566">Pantothenate biosynthesis</keyword>
<comment type="function">
    <text evidence="1 11">Catalyzes the NADPH-dependent reduction of ketopantoate into pantoic acid.</text>
</comment>
<dbReference type="Pfam" id="PF08546">
    <property type="entry name" value="ApbA_C"/>
    <property type="match status" value="1"/>
</dbReference>
<dbReference type="InterPro" id="IPR013752">
    <property type="entry name" value="KPA_reductase"/>
</dbReference>
<evidence type="ECO:0000313" key="15">
    <source>
        <dbReference type="Proteomes" id="UP000694501"/>
    </source>
</evidence>
<evidence type="ECO:0000256" key="4">
    <source>
        <dbReference type="ARBA" id="ARBA00013014"/>
    </source>
</evidence>
<organism evidence="14 15">
    <name type="scientific">Streptomyces tardus</name>
    <dbReference type="NCBI Taxonomy" id="2780544"/>
    <lineage>
        <taxon>Bacteria</taxon>
        <taxon>Bacillati</taxon>
        <taxon>Actinomycetota</taxon>
        <taxon>Actinomycetes</taxon>
        <taxon>Kitasatosporales</taxon>
        <taxon>Streptomycetaceae</taxon>
        <taxon>Streptomyces</taxon>
    </lineage>
</organism>
<dbReference type="NCBIfam" id="TIGR00745">
    <property type="entry name" value="apbA_panE"/>
    <property type="match status" value="1"/>
</dbReference>
<evidence type="ECO:0000256" key="5">
    <source>
        <dbReference type="ARBA" id="ARBA00019465"/>
    </source>
</evidence>
<feature type="domain" description="Ketopantoate reductase C-terminal" evidence="13">
    <location>
        <begin position="171"/>
        <end position="310"/>
    </location>
</feature>
<feature type="domain" description="Ketopantoate reductase N-terminal" evidence="12">
    <location>
        <begin position="2"/>
        <end position="146"/>
    </location>
</feature>
<dbReference type="EMBL" id="JAELVF020000001">
    <property type="protein sequence ID" value="MBU7598067.1"/>
    <property type="molecule type" value="Genomic_DNA"/>
</dbReference>
<evidence type="ECO:0000256" key="11">
    <source>
        <dbReference type="RuleBase" id="RU362068"/>
    </source>
</evidence>
<dbReference type="Pfam" id="PF02558">
    <property type="entry name" value="ApbA"/>
    <property type="match status" value="1"/>
</dbReference>
<dbReference type="AlphaFoldDB" id="A0A949JDI2"/>
<dbReference type="InterPro" id="IPR013332">
    <property type="entry name" value="KPR_N"/>
</dbReference>
<evidence type="ECO:0000256" key="1">
    <source>
        <dbReference type="ARBA" id="ARBA00002919"/>
    </source>
</evidence>
<gene>
    <name evidence="14" type="ORF">JGS22_010690</name>
</gene>
<evidence type="ECO:0000256" key="3">
    <source>
        <dbReference type="ARBA" id="ARBA00007870"/>
    </source>
</evidence>
<dbReference type="Gene3D" id="3.40.50.720">
    <property type="entry name" value="NAD(P)-binding Rossmann-like Domain"/>
    <property type="match status" value="1"/>
</dbReference>
<comment type="caution">
    <text evidence="14">The sequence shown here is derived from an EMBL/GenBank/DDBJ whole genome shotgun (WGS) entry which is preliminary data.</text>
</comment>
<evidence type="ECO:0000256" key="8">
    <source>
        <dbReference type="ARBA" id="ARBA00023002"/>
    </source>
</evidence>
<reference evidence="14" key="1">
    <citation type="submission" date="2021-06" db="EMBL/GenBank/DDBJ databases">
        <title>Sequencing of actinobacteria type strains.</title>
        <authorList>
            <person name="Nguyen G.-S."/>
            <person name="Wentzel A."/>
        </authorList>
    </citation>
    <scope>NUCLEOTIDE SEQUENCE</scope>
    <source>
        <strain evidence="14">P38-E01</strain>
    </source>
</reference>